<organism evidence="1 2">
    <name type="scientific">Lentinula guzmanii</name>
    <dbReference type="NCBI Taxonomy" id="2804957"/>
    <lineage>
        <taxon>Eukaryota</taxon>
        <taxon>Fungi</taxon>
        <taxon>Dikarya</taxon>
        <taxon>Basidiomycota</taxon>
        <taxon>Agaricomycotina</taxon>
        <taxon>Agaricomycetes</taxon>
        <taxon>Agaricomycetidae</taxon>
        <taxon>Agaricales</taxon>
        <taxon>Marasmiineae</taxon>
        <taxon>Omphalotaceae</taxon>
        <taxon>Lentinula</taxon>
    </lineage>
</organism>
<keyword evidence="2" id="KW-1185">Reference proteome</keyword>
<gene>
    <name evidence="1" type="ORF">DFJ43DRAFT_1153216</name>
</gene>
<reference evidence="1" key="1">
    <citation type="submission" date="2022-08" db="EMBL/GenBank/DDBJ databases">
        <authorList>
            <consortium name="DOE Joint Genome Institute"/>
            <person name="Min B."/>
            <person name="Sierra-Patev S."/>
            <person name="Naranjo-Ortiz M."/>
            <person name="Looney B."/>
            <person name="Konkel Z."/>
            <person name="Slot J.C."/>
            <person name="Sakamoto Y."/>
            <person name="Steenwyk J.L."/>
            <person name="Rokas A."/>
            <person name="Carro J."/>
            <person name="Camarero S."/>
            <person name="Ferreira P."/>
            <person name="Molpeceres G."/>
            <person name="Ruiz-duenas F.J."/>
            <person name="Serrano A."/>
            <person name="Henrissat B."/>
            <person name="Drula E."/>
            <person name="Hughes K.W."/>
            <person name="Mata J.L."/>
            <person name="Ishikawa N.K."/>
            <person name="Vargas-Isla R."/>
            <person name="Ushijima S."/>
            <person name="Smith C.A."/>
            <person name="Ahrendt S."/>
            <person name="Andreopoulos W."/>
            <person name="He G."/>
            <person name="LaButti K."/>
            <person name="Lipzen A."/>
            <person name="Ng V."/>
            <person name="Riley R."/>
            <person name="Sandor L."/>
            <person name="Barry K."/>
            <person name="Martinez A.T."/>
            <person name="Xiao Y."/>
            <person name="Gibbons J.G."/>
            <person name="Terashima K."/>
            <person name="Hibbett D.S."/>
            <person name="Grigoriev I.V."/>
        </authorList>
    </citation>
    <scope>NUCLEOTIDE SEQUENCE</scope>
    <source>
        <strain evidence="1">ET3784</strain>
    </source>
</reference>
<sequence>MSVVIKWTVAALQDIARFVAADFGDVDPKKFHEAKVLEYLYTHQLPVGTNIARIRHGAHVGGSDPREAEHITVSLQRGRYKLRTAHIPTGR</sequence>
<dbReference type="EMBL" id="JANVFO010000017">
    <property type="protein sequence ID" value="KAJ3733612.1"/>
    <property type="molecule type" value="Genomic_DNA"/>
</dbReference>
<evidence type="ECO:0000313" key="2">
    <source>
        <dbReference type="Proteomes" id="UP001176059"/>
    </source>
</evidence>
<proteinExistence type="predicted"/>
<dbReference type="AlphaFoldDB" id="A0AA38JBL5"/>
<reference evidence="1" key="2">
    <citation type="journal article" date="2023" name="Proc. Natl. Acad. Sci. U.S.A.">
        <title>A global phylogenomic analysis of the shiitake genus Lentinula.</title>
        <authorList>
            <person name="Sierra-Patev S."/>
            <person name="Min B."/>
            <person name="Naranjo-Ortiz M."/>
            <person name="Looney B."/>
            <person name="Konkel Z."/>
            <person name="Slot J.C."/>
            <person name="Sakamoto Y."/>
            <person name="Steenwyk J.L."/>
            <person name="Rokas A."/>
            <person name="Carro J."/>
            <person name="Camarero S."/>
            <person name="Ferreira P."/>
            <person name="Molpeceres G."/>
            <person name="Ruiz-Duenas F.J."/>
            <person name="Serrano A."/>
            <person name="Henrissat B."/>
            <person name="Drula E."/>
            <person name="Hughes K.W."/>
            <person name="Mata J.L."/>
            <person name="Ishikawa N.K."/>
            <person name="Vargas-Isla R."/>
            <person name="Ushijima S."/>
            <person name="Smith C.A."/>
            <person name="Donoghue J."/>
            <person name="Ahrendt S."/>
            <person name="Andreopoulos W."/>
            <person name="He G."/>
            <person name="LaButti K."/>
            <person name="Lipzen A."/>
            <person name="Ng V."/>
            <person name="Riley R."/>
            <person name="Sandor L."/>
            <person name="Barry K."/>
            <person name="Martinez A.T."/>
            <person name="Xiao Y."/>
            <person name="Gibbons J.G."/>
            <person name="Terashima K."/>
            <person name="Grigoriev I.V."/>
            <person name="Hibbett D."/>
        </authorList>
    </citation>
    <scope>NUCLEOTIDE SEQUENCE</scope>
    <source>
        <strain evidence="1">ET3784</strain>
    </source>
</reference>
<comment type="caution">
    <text evidence="1">The sequence shown here is derived from an EMBL/GenBank/DDBJ whole genome shotgun (WGS) entry which is preliminary data.</text>
</comment>
<protein>
    <submittedName>
        <fullName evidence="1">Uncharacterized protein</fullName>
    </submittedName>
</protein>
<dbReference type="Proteomes" id="UP001176059">
    <property type="component" value="Unassembled WGS sequence"/>
</dbReference>
<name>A0AA38JBL5_9AGAR</name>
<evidence type="ECO:0000313" key="1">
    <source>
        <dbReference type="EMBL" id="KAJ3733612.1"/>
    </source>
</evidence>
<accession>A0AA38JBL5</accession>